<dbReference type="Pfam" id="PF05175">
    <property type="entry name" value="MTS"/>
    <property type="match status" value="1"/>
</dbReference>
<organism evidence="8 9">
    <name type="scientific">Bowmanella denitrificans</name>
    <dbReference type="NCBI Taxonomy" id="366582"/>
    <lineage>
        <taxon>Bacteria</taxon>
        <taxon>Pseudomonadati</taxon>
        <taxon>Pseudomonadota</taxon>
        <taxon>Gammaproteobacteria</taxon>
        <taxon>Alteromonadales</taxon>
        <taxon>Alteromonadaceae</taxon>
        <taxon>Bowmanella</taxon>
    </lineage>
</organism>
<feature type="domain" description="Methyltransferase small" evidence="7">
    <location>
        <begin position="27"/>
        <end position="123"/>
    </location>
</feature>
<dbReference type="PRINTS" id="PR00507">
    <property type="entry name" value="N12N6MTFRASE"/>
</dbReference>
<dbReference type="Gene3D" id="3.40.50.150">
    <property type="entry name" value="Vaccinia Virus protein VP39"/>
    <property type="match status" value="1"/>
</dbReference>
<dbReference type="HAMAP" id="MF_01872">
    <property type="entry name" value="tRNA_methyltr_YfiC"/>
    <property type="match status" value="1"/>
</dbReference>
<evidence type="ECO:0000256" key="2">
    <source>
        <dbReference type="ARBA" id="ARBA00022603"/>
    </source>
</evidence>
<dbReference type="RefSeq" id="WP_343845698.1">
    <property type="nucleotide sequence ID" value="NZ_BAAAEI010000015.1"/>
</dbReference>
<keyword evidence="1 6" id="KW-0963">Cytoplasm</keyword>
<proteinExistence type="inferred from homology"/>
<comment type="subcellular location">
    <subcellularLocation>
        <location evidence="6">Cytoplasm</location>
    </subcellularLocation>
</comment>
<keyword evidence="9" id="KW-1185">Reference proteome</keyword>
<dbReference type="SUPFAM" id="SSF53335">
    <property type="entry name" value="S-adenosyl-L-methionine-dependent methyltransferases"/>
    <property type="match status" value="1"/>
</dbReference>
<name>A0ABN0XDW5_9ALTE</name>
<dbReference type="InterPro" id="IPR029063">
    <property type="entry name" value="SAM-dependent_MTases_sf"/>
</dbReference>
<comment type="function">
    <text evidence="6">Specifically methylates the adenine in position 37 of tRNA(1)(Val) (anticodon cmo5UAC).</text>
</comment>
<reference evidence="8 9" key="1">
    <citation type="journal article" date="2019" name="Int. J. Syst. Evol. Microbiol.">
        <title>The Global Catalogue of Microorganisms (GCM) 10K type strain sequencing project: providing services to taxonomists for standard genome sequencing and annotation.</title>
        <authorList>
            <consortium name="The Broad Institute Genomics Platform"/>
            <consortium name="The Broad Institute Genome Sequencing Center for Infectious Disease"/>
            <person name="Wu L."/>
            <person name="Ma J."/>
        </authorList>
    </citation>
    <scope>NUCLEOTIDE SEQUENCE [LARGE SCALE GENOMIC DNA]</scope>
    <source>
        <strain evidence="8 9">JCM 13378</strain>
    </source>
</reference>
<evidence type="ECO:0000313" key="9">
    <source>
        <dbReference type="Proteomes" id="UP001501757"/>
    </source>
</evidence>
<comment type="similarity">
    <text evidence="6">Belongs to the methyltransferase superfamily. tRNA (adenine-N(6)-)-methyltransferase family.</text>
</comment>
<evidence type="ECO:0000313" key="8">
    <source>
        <dbReference type="EMBL" id="GAA0361784.1"/>
    </source>
</evidence>
<evidence type="ECO:0000256" key="5">
    <source>
        <dbReference type="ARBA" id="ARBA00022694"/>
    </source>
</evidence>
<dbReference type="PANTHER" id="PTHR47739:SF1">
    <property type="entry name" value="TRNA1(VAL) (ADENINE(37)-N6)-METHYLTRANSFERASE"/>
    <property type="match status" value="1"/>
</dbReference>
<dbReference type="InterPro" id="IPR002052">
    <property type="entry name" value="DNA_methylase_N6_adenine_CS"/>
</dbReference>
<dbReference type="PROSITE" id="PS00092">
    <property type="entry name" value="N6_MTASE"/>
    <property type="match status" value="1"/>
</dbReference>
<gene>
    <name evidence="8" type="ORF">GCM10009092_27690</name>
</gene>
<evidence type="ECO:0000259" key="7">
    <source>
        <dbReference type="Pfam" id="PF05175"/>
    </source>
</evidence>
<comment type="catalytic activity">
    <reaction evidence="6">
        <text>adenosine(37) in tRNA1(Val) + S-adenosyl-L-methionine = N(6)-methyladenosine(37) in tRNA1(Val) + S-adenosyl-L-homocysteine + H(+)</text>
        <dbReference type="Rhea" id="RHEA:43160"/>
        <dbReference type="Rhea" id="RHEA-COMP:10369"/>
        <dbReference type="Rhea" id="RHEA-COMP:10370"/>
        <dbReference type="ChEBI" id="CHEBI:15378"/>
        <dbReference type="ChEBI" id="CHEBI:57856"/>
        <dbReference type="ChEBI" id="CHEBI:59789"/>
        <dbReference type="ChEBI" id="CHEBI:74411"/>
        <dbReference type="ChEBI" id="CHEBI:74449"/>
        <dbReference type="EC" id="2.1.1.223"/>
    </reaction>
</comment>
<sequence length="237" mass="26829">MPERRPGFAFKQFFVAHDQCAMKVGTDSIVLGSWVNPNKAQTILDIGTGSGLLALMMAQKSHNEVQILGIDIDHNAITQARDNARLSPWPHKLVFEQRPLQQLQQHKHYDLIISNPPYFPHGQQFARQRQQARHTSELEHSVLIAAVAGLLTRQGRFAYVLPVKPAETLIELGKTVGLLLQRCLLLQSQPDKAPVRMLVELAAKESQPVIETLCIHQSDSDYSQAYRQLCRDFYLNF</sequence>
<protein>
    <recommendedName>
        <fullName evidence="6">tRNA1(Val) (adenine(37)-N6)-methyltransferase</fullName>
        <ecNumber evidence="6">2.1.1.223</ecNumber>
    </recommendedName>
    <alternativeName>
        <fullName evidence="6">tRNA m6A37 methyltransferase</fullName>
    </alternativeName>
</protein>
<keyword evidence="2 6" id="KW-0489">Methyltransferase</keyword>
<dbReference type="PANTHER" id="PTHR47739">
    <property type="entry name" value="TRNA1(VAL) (ADENINE(37)-N6)-METHYLTRANSFERASE"/>
    <property type="match status" value="1"/>
</dbReference>
<keyword evidence="4 6" id="KW-0949">S-adenosyl-L-methionine</keyword>
<dbReference type="CDD" id="cd02440">
    <property type="entry name" value="AdoMet_MTases"/>
    <property type="match status" value="1"/>
</dbReference>
<comment type="caution">
    <text evidence="8">The sequence shown here is derived from an EMBL/GenBank/DDBJ whole genome shotgun (WGS) entry which is preliminary data.</text>
</comment>
<dbReference type="Proteomes" id="UP001501757">
    <property type="component" value="Unassembled WGS sequence"/>
</dbReference>
<keyword evidence="3 6" id="KW-0808">Transferase</keyword>
<dbReference type="InterPro" id="IPR007848">
    <property type="entry name" value="Small_mtfrase_dom"/>
</dbReference>
<evidence type="ECO:0000256" key="4">
    <source>
        <dbReference type="ARBA" id="ARBA00022691"/>
    </source>
</evidence>
<dbReference type="InterPro" id="IPR022882">
    <property type="entry name" value="tRNA_adenine-N6_MeTrfase"/>
</dbReference>
<evidence type="ECO:0000256" key="1">
    <source>
        <dbReference type="ARBA" id="ARBA00022490"/>
    </source>
</evidence>
<dbReference type="InterPro" id="IPR050210">
    <property type="entry name" value="tRNA_Adenine-N(6)_MTase"/>
</dbReference>
<accession>A0ABN0XDW5</accession>
<evidence type="ECO:0000256" key="6">
    <source>
        <dbReference type="HAMAP-Rule" id="MF_01872"/>
    </source>
</evidence>
<evidence type="ECO:0000256" key="3">
    <source>
        <dbReference type="ARBA" id="ARBA00022679"/>
    </source>
</evidence>
<keyword evidence="5 6" id="KW-0819">tRNA processing</keyword>
<dbReference type="EC" id="2.1.1.223" evidence="6"/>
<dbReference type="EMBL" id="BAAAEI010000015">
    <property type="protein sequence ID" value="GAA0361784.1"/>
    <property type="molecule type" value="Genomic_DNA"/>
</dbReference>